<evidence type="ECO:0000313" key="1">
    <source>
        <dbReference type="EMBL" id="NDY90794.1"/>
    </source>
</evidence>
<dbReference type="Gene3D" id="2.40.360.20">
    <property type="match status" value="1"/>
</dbReference>
<name>A0A7C9PGZ8_9BURK</name>
<dbReference type="RefSeq" id="WP_163456643.1">
    <property type="nucleotide sequence ID" value="NZ_JAAGOH010000005.1"/>
</dbReference>
<sequence>MAGATLVVGLSACSPPPGDELFPLGQGRHWTYRQVTTWENDTVETDTVEISGHGSELLEDGQRAFRRRSASGMTYWLRSDETGVYRVASKSDVEAEPQPDKPVRFVLKAPIAAGTSWQATTTAYLLRRRQEFPREIRHSHPRIPMNYIIEALGETVDTPAGRFSACVRVKGSAQLKLFADPVVGWKDMPLTTLEWYCPGVGLAKLQRTEPANSTFLEGGTVTLELTDYR</sequence>
<proteinExistence type="predicted"/>
<dbReference type="EMBL" id="JAAGOH010000005">
    <property type="protein sequence ID" value="NDY90794.1"/>
    <property type="molecule type" value="Genomic_DNA"/>
</dbReference>
<organism evidence="1 2">
    <name type="scientific">Ideonella livida</name>
    <dbReference type="NCBI Taxonomy" id="2707176"/>
    <lineage>
        <taxon>Bacteria</taxon>
        <taxon>Pseudomonadati</taxon>
        <taxon>Pseudomonadota</taxon>
        <taxon>Betaproteobacteria</taxon>
        <taxon>Burkholderiales</taxon>
        <taxon>Sphaerotilaceae</taxon>
        <taxon>Ideonella</taxon>
    </lineage>
</organism>
<dbReference type="Proteomes" id="UP000484255">
    <property type="component" value="Unassembled WGS sequence"/>
</dbReference>
<gene>
    <name evidence="1" type="ORF">G3A44_06255</name>
</gene>
<keyword evidence="2" id="KW-1185">Reference proteome</keyword>
<evidence type="ECO:0000313" key="2">
    <source>
        <dbReference type="Proteomes" id="UP000484255"/>
    </source>
</evidence>
<protein>
    <recommendedName>
        <fullName evidence="3">DUF3108 domain-containing protein</fullName>
    </recommendedName>
</protein>
<dbReference type="AlphaFoldDB" id="A0A7C9PGZ8"/>
<reference evidence="1 2" key="1">
    <citation type="submission" date="2020-02" db="EMBL/GenBank/DDBJ databases">
        <title>Ideonella bacterium strain TBM-1.</title>
        <authorList>
            <person name="Chen W.-M."/>
        </authorList>
    </citation>
    <scope>NUCLEOTIDE SEQUENCE [LARGE SCALE GENOMIC DNA]</scope>
    <source>
        <strain evidence="1 2">TBM-1</strain>
    </source>
</reference>
<accession>A0A7C9PGZ8</accession>
<comment type="caution">
    <text evidence="1">The sequence shown here is derived from an EMBL/GenBank/DDBJ whole genome shotgun (WGS) entry which is preliminary data.</text>
</comment>
<evidence type="ECO:0008006" key="3">
    <source>
        <dbReference type="Google" id="ProtNLM"/>
    </source>
</evidence>